<evidence type="ECO:0000256" key="5">
    <source>
        <dbReference type="ARBA" id="ARBA00023004"/>
    </source>
</evidence>
<comment type="caution">
    <text evidence="7">The sequence shown here is derived from an EMBL/GenBank/DDBJ whole genome shotgun (WGS) entry which is preliminary data.</text>
</comment>
<dbReference type="InterPro" id="IPR012127">
    <property type="entry name" value="Cyt_c_prime"/>
</dbReference>
<reference evidence="7 8" key="1">
    <citation type="submission" date="2023-03" db="EMBL/GenBank/DDBJ databases">
        <title>NovoSphingobium album sp. nov. isolated from polycyclic aromatic hydrocarbons- and heavy-metal polluted soil.</title>
        <authorList>
            <person name="Liu Z."/>
            <person name="Wang K."/>
        </authorList>
    </citation>
    <scope>NUCLEOTIDE SEQUENCE [LARGE SCALE GENOMIC DNA]</scope>
    <source>
        <strain evidence="7 8">H3SJ31-1</strain>
    </source>
</reference>
<evidence type="ECO:0000256" key="1">
    <source>
        <dbReference type="ARBA" id="ARBA00022448"/>
    </source>
</evidence>
<evidence type="ECO:0000313" key="8">
    <source>
        <dbReference type="Proteomes" id="UP001216253"/>
    </source>
</evidence>
<keyword evidence="1" id="KW-0813">Transport</keyword>
<dbReference type="PIRSF" id="PIRSF000027">
    <property type="entry name" value="Cytc_c_prime"/>
    <property type="match status" value="1"/>
</dbReference>
<dbReference type="InterPro" id="IPR002321">
    <property type="entry name" value="Cyt_c_II"/>
</dbReference>
<evidence type="ECO:0000256" key="4">
    <source>
        <dbReference type="ARBA" id="ARBA00022982"/>
    </source>
</evidence>
<dbReference type="Proteomes" id="UP001216253">
    <property type="component" value="Unassembled WGS sequence"/>
</dbReference>
<organism evidence="7 8">
    <name type="scientific">Novosphingobium album</name>
    <name type="common">ex Liu et al. 2023</name>
    <dbReference type="NCBI Taxonomy" id="3031130"/>
    <lineage>
        <taxon>Bacteria</taxon>
        <taxon>Pseudomonadati</taxon>
        <taxon>Pseudomonadota</taxon>
        <taxon>Alphaproteobacteria</taxon>
        <taxon>Sphingomonadales</taxon>
        <taxon>Sphingomonadaceae</taxon>
        <taxon>Novosphingobium</taxon>
    </lineage>
</organism>
<proteinExistence type="predicted"/>
<dbReference type="EMBL" id="JARESE010000041">
    <property type="protein sequence ID" value="MDE8652538.1"/>
    <property type="molecule type" value="Genomic_DNA"/>
</dbReference>
<keyword evidence="6" id="KW-0732">Signal</keyword>
<dbReference type="RefSeq" id="WP_275228619.1">
    <property type="nucleotide sequence ID" value="NZ_JARESE010000041.1"/>
</dbReference>
<dbReference type="Pfam" id="PF01322">
    <property type="entry name" value="Cytochrom_C_2"/>
    <property type="match status" value="1"/>
</dbReference>
<dbReference type="PROSITE" id="PS51009">
    <property type="entry name" value="CYTCII"/>
    <property type="match status" value="1"/>
</dbReference>
<sequence>MTRSKAPKFTQIGLVVAAAVTALVTAGTLAAAAPSPAVKTAIATRQANFKKMGAAMKTLNEQLKADAPNKAAMAGAAKALLAAARAQPKLFPAGSGPSSGVKTEALANIWTDRATFDGQMTKLLGEANKLVGATSGGNADAIRAQYKATGASCSSCHRQFRADT</sequence>
<dbReference type="PRINTS" id="PR00608">
    <property type="entry name" value="CYTCHROMECII"/>
</dbReference>
<feature type="signal peptide" evidence="6">
    <location>
        <begin position="1"/>
        <end position="32"/>
    </location>
</feature>
<evidence type="ECO:0000256" key="6">
    <source>
        <dbReference type="SAM" id="SignalP"/>
    </source>
</evidence>
<gene>
    <name evidence="7" type="ORF">PYV00_12585</name>
</gene>
<keyword evidence="8" id="KW-1185">Reference proteome</keyword>
<keyword evidence="5" id="KW-0408">Iron</keyword>
<dbReference type="InterPro" id="IPR010980">
    <property type="entry name" value="Cyt_c/b562"/>
</dbReference>
<evidence type="ECO:0000256" key="3">
    <source>
        <dbReference type="ARBA" id="ARBA00022723"/>
    </source>
</evidence>
<dbReference type="InterPro" id="IPR015984">
    <property type="entry name" value="Cyt_c_prime_subgr"/>
</dbReference>
<dbReference type="Gene3D" id="1.20.120.10">
    <property type="entry name" value="Cytochrome c/b562"/>
    <property type="match status" value="1"/>
</dbReference>
<evidence type="ECO:0000256" key="2">
    <source>
        <dbReference type="ARBA" id="ARBA00022617"/>
    </source>
</evidence>
<protein>
    <submittedName>
        <fullName evidence="7">Cytochrome c</fullName>
    </submittedName>
</protein>
<dbReference type="SUPFAM" id="SSF47175">
    <property type="entry name" value="Cytochromes"/>
    <property type="match status" value="1"/>
</dbReference>
<keyword evidence="3" id="KW-0479">Metal-binding</keyword>
<accession>A0ABT5WR67</accession>
<keyword evidence="2" id="KW-0349">Heme</keyword>
<feature type="chain" id="PRO_5046469149" evidence="6">
    <location>
        <begin position="33"/>
        <end position="164"/>
    </location>
</feature>
<name>A0ABT5WR67_9SPHN</name>
<evidence type="ECO:0000313" key="7">
    <source>
        <dbReference type="EMBL" id="MDE8652538.1"/>
    </source>
</evidence>
<keyword evidence="4" id="KW-0249">Electron transport</keyword>